<dbReference type="Pfam" id="PF00069">
    <property type="entry name" value="Pkinase"/>
    <property type="match status" value="1"/>
</dbReference>
<evidence type="ECO:0000313" key="4">
    <source>
        <dbReference type="Proteomes" id="UP000277580"/>
    </source>
</evidence>
<evidence type="ECO:0000256" key="1">
    <source>
        <dbReference type="SAM" id="MobiDB-lite"/>
    </source>
</evidence>
<dbReference type="PROSITE" id="PS50011">
    <property type="entry name" value="PROTEIN_KINASE_DOM"/>
    <property type="match status" value="1"/>
</dbReference>
<name>A0A3N4L105_9PEZI</name>
<organism evidence="3 4">
    <name type="scientific">Morchella conica CCBAS932</name>
    <dbReference type="NCBI Taxonomy" id="1392247"/>
    <lineage>
        <taxon>Eukaryota</taxon>
        <taxon>Fungi</taxon>
        <taxon>Dikarya</taxon>
        <taxon>Ascomycota</taxon>
        <taxon>Pezizomycotina</taxon>
        <taxon>Pezizomycetes</taxon>
        <taxon>Pezizales</taxon>
        <taxon>Morchellaceae</taxon>
        <taxon>Morchella</taxon>
    </lineage>
</organism>
<dbReference type="OrthoDB" id="4062651at2759"/>
<dbReference type="AlphaFoldDB" id="A0A3N4L105"/>
<accession>A0A3N4L105</accession>
<sequence>MLFELEKNALKILHSRHPNIVPLLGSYKYKDKYNFIFPRADCDLDMYFQCGIPPQTPREMYDLFTEISKLVSALDTIHDCKITFDLDEGYDVSQIGYHRDLKPKNILKMGDIFMISDLGLAIFKEQGPVSNTEWILGESTYYAPECKANGKAGRLSDIWSLGCIFGEVVTFALRGATGIHEFWKKRKQSYVDGISLDYFYKDDTVCKGVLEWFDELRLHAEHDPFIVEILGLIEEMLTPAQQRPRANAVDEKFSRILERERRRKGYEEPTPRAVFTDPGDPRDSRELRSPRKEFVISRDITETPEQIQGESKPKPREKTHPHGEWPAN</sequence>
<keyword evidence="4" id="KW-1185">Reference proteome</keyword>
<feature type="compositionally biased region" description="Basic and acidic residues" evidence="1">
    <location>
        <begin position="311"/>
        <end position="328"/>
    </location>
</feature>
<evidence type="ECO:0000313" key="3">
    <source>
        <dbReference type="EMBL" id="RPB16503.1"/>
    </source>
</evidence>
<feature type="domain" description="Protein kinase" evidence="2">
    <location>
        <begin position="1"/>
        <end position="257"/>
    </location>
</feature>
<dbReference type="InterPro" id="IPR000719">
    <property type="entry name" value="Prot_kinase_dom"/>
</dbReference>
<dbReference type="Gene3D" id="1.10.510.10">
    <property type="entry name" value="Transferase(Phosphotransferase) domain 1"/>
    <property type="match status" value="1"/>
</dbReference>
<dbReference type="PANTHER" id="PTHR24359">
    <property type="entry name" value="SERINE/THREONINE-PROTEIN KINASE SBK1"/>
    <property type="match status" value="1"/>
</dbReference>
<dbReference type="Proteomes" id="UP000277580">
    <property type="component" value="Unassembled WGS sequence"/>
</dbReference>
<dbReference type="CDD" id="cd00180">
    <property type="entry name" value="PKc"/>
    <property type="match status" value="1"/>
</dbReference>
<dbReference type="SUPFAM" id="SSF56112">
    <property type="entry name" value="Protein kinase-like (PK-like)"/>
    <property type="match status" value="1"/>
</dbReference>
<dbReference type="InterPro" id="IPR011009">
    <property type="entry name" value="Kinase-like_dom_sf"/>
</dbReference>
<dbReference type="InParanoid" id="A0A3N4L105"/>
<gene>
    <name evidence="3" type="ORF">P167DRAFT_259055</name>
</gene>
<dbReference type="GO" id="GO:0004674">
    <property type="term" value="F:protein serine/threonine kinase activity"/>
    <property type="evidence" value="ECO:0007669"/>
    <property type="project" value="TreeGrafter"/>
</dbReference>
<dbReference type="GO" id="GO:0005524">
    <property type="term" value="F:ATP binding"/>
    <property type="evidence" value="ECO:0007669"/>
    <property type="project" value="InterPro"/>
</dbReference>
<dbReference type="SMART" id="SM00220">
    <property type="entry name" value="S_TKc"/>
    <property type="match status" value="1"/>
</dbReference>
<feature type="compositionally biased region" description="Basic and acidic residues" evidence="1">
    <location>
        <begin position="279"/>
        <end position="301"/>
    </location>
</feature>
<keyword evidence="3" id="KW-0808">Transferase</keyword>
<evidence type="ECO:0000259" key="2">
    <source>
        <dbReference type="PROSITE" id="PS50011"/>
    </source>
</evidence>
<reference evidence="3 4" key="1">
    <citation type="journal article" date="2018" name="Nat. Ecol. Evol.">
        <title>Pezizomycetes genomes reveal the molecular basis of ectomycorrhizal truffle lifestyle.</title>
        <authorList>
            <person name="Murat C."/>
            <person name="Payen T."/>
            <person name="Noel B."/>
            <person name="Kuo A."/>
            <person name="Morin E."/>
            <person name="Chen J."/>
            <person name="Kohler A."/>
            <person name="Krizsan K."/>
            <person name="Balestrini R."/>
            <person name="Da Silva C."/>
            <person name="Montanini B."/>
            <person name="Hainaut M."/>
            <person name="Levati E."/>
            <person name="Barry K.W."/>
            <person name="Belfiori B."/>
            <person name="Cichocki N."/>
            <person name="Clum A."/>
            <person name="Dockter R.B."/>
            <person name="Fauchery L."/>
            <person name="Guy J."/>
            <person name="Iotti M."/>
            <person name="Le Tacon F."/>
            <person name="Lindquist E.A."/>
            <person name="Lipzen A."/>
            <person name="Malagnac F."/>
            <person name="Mello A."/>
            <person name="Molinier V."/>
            <person name="Miyauchi S."/>
            <person name="Poulain J."/>
            <person name="Riccioni C."/>
            <person name="Rubini A."/>
            <person name="Sitrit Y."/>
            <person name="Splivallo R."/>
            <person name="Traeger S."/>
            <person name="Wang M."/>
            <person name="Zifcakova L."/>
            <person name="Wipf D."/>
            <person name="Zambonelli A."/>
            <person name="Paolocci F."/>
            <person name="Nowrousian M."/>
            <person name="Ottonello S."/>
            <person name="Baldrian P."/>
            <person name="Spatafora J.W."/>
            <person name="Henrissat B."/>
            <person name="Nagy L.G."/>
            <person name="Aury J.M."/>
            <person name="Wincker P."/>
            <person name="Grigoriev I.V."/>
            <person name="Bonfante P."/>
            <person name="Martin F.M."/>
        </authorList>
    </citation>
    <scope>NUCLEOTIDE SEQUENCE [LARGE SCALE GENOMIC DNA]</scope>
    <source>
        <strain evidence="3 4">CCBAS932</strain>
    </source>
</reference>
<keyword evidence="3" id="KW-0418">Kinase</keyword>
<proteinExistence type="predicted"/>
<protein>
    <submittedName>
        <fullName evidence="3">Kinase-like protein</fullName>
    </submittedName>
</protein>
<dbReference type="EMBL" id="ML119108">
    <property type="protein sequence ID" value="RPB16503.1"/>
    <property type="molecule type" value="Genomic_DNA"/>
</dbReference>
<feature type="region of interest" description="Disordered" evidence="1">
    <location>
        <begin position="260"/>
        <end position="328"/>
    </location>
</feature>
<dbReference type="PANTHER" id="PTHR24359:SF1">
    <property type="entry name" value="INHIBITOR OF NUCLEAR FACTOR KAPPA-B KINASE EPSILON SUBUNIT HOMOLOG 1-RELATED"/>
    <property type="match status" value="1"/>
</dbReference>
<dbReference type="STRING" id="1392247.A0A3N4L105"/>
<feature type="compositionally biased region" description="Basic and acidic residues" evidence="1">
    <location>
        <begin position="260"/>
        <end position="270"/>
    </location>
</feature>